<keyword evidence="3" id="KW-1185">Reference proteome</keyword>
<reference evidence="2 3" key="1">
    <citation type="submission" date="2016-02" db="EMBL/GenBank/DDBJ databases">
        <title>Band-tailed pigeon sequencing and assembly.</title>
        <authorList>
            <person name="Soares A.E."/>
            <person name="Novak B.J."/>
            <person name="Rice E.S."/>
            <person name="O'Connell B."/>
            <person name="Chang D."/>
            <person name="Weber S."/>
            <person name="Shapiro B."/>
        </authorList>
    </citation>
    <scope>NUCLEOTIDE SEQUENCE [LARGE SCALE GENOMIC DNA]</scope>
    <source>
        <strain evidence="2">BTP2013</strain>
        <tissue evidence="2">Blood</tissue>
    </source>
</reference>
<dbReference type="EMBL" id="LSYS01007721">
    <property type="protein sequence ID" value="OPJ71274.1"/>
    <property type="molecule type" value="Genomic_DNA"/>
</dbReference>
<name>A0A1V4JGT0_PATFA</name>
<accession>A0A1V4JGT0</accession>
<dbReference type="AlphaFoldDB" id="A0A1V4JGT0"/>
<organism evidence="2 3">
    <name type="scientific">Patagioenas fasciata monilis</name>
    <dbReference type="NCBI Taxonomy" id="372326"/>
    <lineage>
        <taxon>Eukaryota</taxon>
        <taxon>Metazoa</taxon>
        <taxon>Chordata</taxon>
        <taxon>Craniata</taxon>
        <taxon>Vertebrata</taxon>
        <taxon>Euteleostomi</taxon>
        <taxon>Archelosauria</taxon>
        <taxon>Archosauria</taxon>
        <taxon>Dinosauria</taxon>
        <taxon>Saurischia</taxon>
        <taxon>Theropoda</taxon>
        <taxon>Coelurosauria</taxon>
        <taxon>Aves</taxon>
        <taxon>Neognathae</taxon>
        <taxon>Neoaves</taxon>
        <taxon>Columbimorphae</taxon>
        <taxon>Columbiformes</taxon>
        <taxon>Columbidae</taxon>
        <taxon>Patagioenas</taxon>
    </lineage>
</organism>
<protein>
    <submittedName>
        <fullName evidence="2">Uncharacterized protein</fullName>
    </submittedName>
</protein>
<evidence type="ECO:0000256" key="1">
    <source>
        <dbReference type="SAM" id="MobiDB-lite"/>
    </source>
</evidence>
<dbReference type="Proteomes" id="UP000190648">
    <property type="component" value="Unassembled WGS sequence"/>
</dbReference>
<feature type="region of interest" description="Disordered" evidence="1">
    <location>
        <begin position="1"/>
        <end position="26"/>
    </location>
</feature>
<gene>
    <name evidence="2" type="ORF">AV530_017503</name>
</gene>
<sequence length="102" mass="11139">MPFPQFVAGTARGAAPDFGGQGKGRIPVIPFREERGDTARAAPASWSRLRDALAVETVRAMAVYLRRDHFIHSLLLTHFPKQAPGGVETEGFTSTHKPLKTL</sequence>
<evidence type="ECO:0000313" key="2">
    <source>
        <dbReference type="EMBL" id="OPJ71274.1"/>
    </source>
</evidence>
<comment type="caution">
    <text evidence="2">The sequence shown here is derived from an EMBL/GenBank/DDBJ whole genome shotgun (WGS) entry which is preliminary data.</text>
</comment>
<evidence type="ECO:0000313" key="3">
    <source>
        <dbReference type="Proteomes" id="UP000190648"/>
    </source>
</evidence>
<proteinExistence type="predicted"/>